<dbReference type="PANTHER" id="PTHR43479:SF22">
    <property type="entry name" value="TRANSCRIPTIONAL REGULATOR, TETR FAMILY"/>
    <property type="match status" value="1"/>
</dbReference>
<dbReference type="PRINTS" id="PR00455">
    <property type="entry name" value="HTHTETR"/>
</dbReference>
<evidence type="ECO:0000313" key="7">
    <source>
        <dbReference type="Proteomes" id="UP000622653"/>
    </source>
</evidence>
<dbReference type="PANTHER" id="PTHR43479">
    <property type="entry name" value="ACREF/ENVCD OPERON REPRESSOR-RELATED"/>
    <property type="match status" value="1"/>
</dbReference>
<evidence type="ECO:0000256" key="1">
    <source>
        <dbReference type="ARBA" id="ARBA00023015"/>
    </source>
</evidence>
<evidence type="ECO:0000259" key="5">
    <source>
        <dbReference type="PROSITE" id="PS50977"/>
    </source>
</evidence>
<dbReference type="Gene3D" id="1.10.357.10">
    <property type="entry name" value="Tetracycline Repressor, domain 2"/>
    <property type="match status" value="1"/>
</dbReference>
<dbReference type="EMBL" id="JADKPV010000004">
    <property type="protein sequence ID" value="MBF4501500.1"/>
    <property type="molecule type" value="Genomic_DNA"/>
</dbReference>
<comment type="caution">
    <text evidence="6">The sequence shown here is derived from an EMBL/GenBank/DDBJ whole genome shotgun (WGS) entry which is preliminary data.</text>
</comment>
<dbReference type="InterPro" id="IPR001647">
    <property type="entry name" value="HTH_TetR"/>
</dbReference>
<protein>
    <submittedName>
        <fullName evidence="6">TetR/AcrR family transcriptional regulator</fullName>
    </submittedName>
</protein>
<dbReference type="GO" id="GO:0003677">
    <property type="term" value="F:DNA binding"/>
    <property type="evidence" value="ECO:0007669"/>
    <property type="project" value="UniProtKB-UniRule"/>
</dbReference>
<dbReference type="InterPro" id="IPR023772">
    <property type="entry name" value="DNA-bd_HTH_TetR-type_CS"/>
</dbReference>
<dbReference type="SUPFAM" id="SSF46689">
    <property type="entry name" value="Homeodomain-like"/>
    <property type="match status" value="1"/>
</dbReference>
<organism evidence="6 7">
    <name type="scientific">Savagea serpentis</name>
    <dbReference type="NCBI Taxonomy" id="2785297"/>
    <lineage>
        <taxon>Bacteria</taxon>
        <taxon>Bacillati</taxon>
        <taxon>Bacillota</taxon>
        <taxon>Bacilli</taxon>
        <taxon>Bacillales</taxon>
        <taxon>Caryophanaceae</taxon>
        <taxon>Savagea</taxon>
    </lineage>
</organism>
<gene>
    <name evidence="6" type="ORF">IRY55_09005</name>
</gene>
<dbReference type="PROSITE" id="PS50977">
    <property type="entry name" value="HTH_TETR_2"/>
    <property type="match status" value="1"/>
</dbReference>
<name>A0A8J7GK84_9BACL</name>
<accession>A0A8J7GK84</accession>
<dbReference type="PROSITE" id="PS01081">
    <property type="entry name" value="HTH_TETR_1"/>
    <property type="match status" value="1"/>
</dbReference>
<dbReference type="Pfam" id="PF00440">
    <property type="entry name" value="TetR_N"/>
    <property type="match status" value="1"/>
</dbReference>
<sequence length="293" mass="34591">MKDRKRHVLRVAQRLFIEQGFPATSIQHILDEANISKGTFYNYFKSKDDCLKAILQKSYEEAVMLRSELLTEQNKKDPSIFAEQVALRLVINREDNLLPLYEAVFYSGNRELMSFLEAHFKEELLWIAERLIDIHGEEIRPYAPDLSIMFTGMIQQYLNFSRPHNYEVIDARALVSYLVKIIDYLVAPIIQDQFAFVGSSIFQRFDIPTSDVTVTSEELIEELRQFQRECLDLSKMQLEYFSFLIEELQRTPLRPTLLNTILREFRASFMNTRWESEAKVLSTMIWKYIAQEK</sequence>
<dbReference type="InterPro" id="IPR050624">
    <property type="entry name" value="HTH-type_Tx_Regulator"/>
</dbReference>
<keyword evidence="2 4" id="KW-0238">DNA-binding</keyword>
<dbReference type="InterPro" id="IPR009057">
    <property type="entry name" value="Homeodomain-like_sf"/>
</dbReference>
<feature type="DNA-binding region" description="H-T-H motif" evidence="4">
    <location>
        <begin position="25"/>
        <end position="44"/>
    </location>
</feature>
<evidence type="ECO:0000256" key="4">
    <source>
        <dbReference type="PROSITE-ProRule" id="PRU00335"/>
    </source>
</evidence>
<keyword evidence="7" id="KW-1185">Reference proteome</keyword>
<reference evidence="6" key="1">
    <citation type="submission" date="2020-11" db="EMBL/GenBank/DDBJ databases">
        <title>Multidrug resistant novel bacterium Savagea serpentis sp. nov., isolated from the scats of a vine snake (Ahaetulla nasuta).</title>
        <authorList>
            <person name="Venkata Ramana V."/>
            <person name="Vikas Patil S."/>
            <person name="Yogita Lugani V."/>
        </authorList>
    </citation>
    <scope>NUCLEOTIDE SEQUENCE</scope>
    <source>
        <strain evidence="6">SN6</strain>
    </source>
</reference>
<keyword evidence="3" id="KW-0804">Transcription</keyword>
<dbReference type="AlphaFoldDB" id="A0A8J7GK84"/>
<dbReference type="Proteomes" id="UP000622653">
    <property type="component" value="Unassembled WGS sequence"/>
</dbReference>
<dbReference type="RefSeq" id="WP_194562982.1">
    <property type="nucleotide sequence ID" value="NZ_JADKPV010000004.1"/>
</dbReference>
<proteinExistence type="predicted"/>
<keyword evidence="1" id="KW-0805">Transcription regulation</keyword>
<evidence type="ECO:0000256" key="3">
    <source>
        <dbReference type="ARBA" id="ARBA00023163"/>
    </source>
</evidence>
<dbReference type="FunFam" id="1.10.10.60:FF:000141">
    <property type="entry name" value="TetR family transcriptional regulator"/>
    <property type="match status" value="1"/>
</dbReference>
<evidence type="ECO:0000256" key="2">
    <source>
        <dbReference type="ARBA" id="ARBA00023125"/>
    </source>
</evidence>
<dbReference type="GO" id="GO:0045892">
    <property type="term" value="P:negative regulation of DNA-templated transcription"/>
    <property type="evidence" value="ECO:0007669"/>
    <property type="project" value="UniProtKB-ARBA"/>
</dbReference>
<evidence type="ECO:0000313" key="6">
    <source>
        <dbReference type="EMBL" id="MBF4501500.1"/>
    </source>
</evidence>
<feature type="domain" description="HTH tetR-type" evidence="5">
    <location>
        <begin position="2"/>
        <end position="62"/>
    </location>
</feature>